<dbReference type="SUPFAM" id="SSF51316">
    <property type="entry name" value="Mss4-like"/>
    <property type="match status" value="1"/>
</dbReference>
<dbReference type="GO" id="GO:0046872">
    <property type="term" value="F:metal ion binding"/>
    <property type="evidence" value="ECO:0007669"/>
    <property type="project" value="UniProtKB-KW"/>
</dbReference>
<feature type="domain" description="CENP-V/GFA" evidence="4">
    <location>
        <begin position="8"/>
        <end position="119"/>
    </location>
</feature>
<evidence type="ECO:0000313" key="5">
    <source>
        <dbReference type="EMBL" id="KAF2222385.1"/>
    </source>
</evidence>
<organism evidence="5 6">
    <name type="scientific">Elsinoe ampelina</name>
    <dbReference type="NCBI Taxonomy" id="302913"/>
    <lineage>
        <taxon>Eukaryota</taxon>
        <taxon>Fungi</taxon>
        <taxon>Dikarya</taxon>
        <taxon>Ascomycota</taxon>
        <taxon>Pezizomycotina</taxon>
        <taxon>Dothideomycetes</taxon>
        <taxon>Dothideomycetidae</taxon>
        <taxon>Myriangiales</taxon>
        <taxon>Elsinoaceae</taxon>
        <taxon>Elsinoe</taxon>
    </lineage>
</organism>
<dbReference type="OrthoDB" id="2993351at2759"/>
<dbReference type="AlphaFoldDB" id="A0A6A6G9H6"/>
<comment type="similarity">
    <text evidence="1">Belongs to the Gfa family.</text>
</comment>
<keyword evidence="3" id="KW-0862">Zinc</keyword>
<keyword evidence="2" id="KW-0479">Metal-binding</keyword>
<dbReference type="Pfam" id="PF04828">
    <property type="entry name" value="GFA"/>
    <property type="match status" value="1"/>
</dbReference>
<evidence type="ECO:0000256" key="3">
    <source>
        <dbReference type="ARBA" id="ARBA00022833"/>
    </source>
</evidence>
<accession>A0A6A6G9H6</accession>
<dbReference type="InterPro" id="IPR052355">
    <property type="entry name" value="CENP-V-like"/>
</dbReference>
<gene>
    <name evidence="5" type="ORF">BDZ85DRAFT_263555</name>
</gene>
<dbReference type="GO" id="GO:0016846">
    <property type="term" value="F:carbon-sulfur lyase activity"/>
    <property type="evidence" value="ECO:0007669"/>
    <property type="project" value="InterPro"/>
</dbReference>
<protein>
    <submittedName>
        <fullName evidence="5">Mss4-like protein</fullName>
    </submittedName>
</protein>
<dbReference type="PANTHER" id="PTHR28620:SF1">
    <property type="entry name" value="CENP-V_GFA DOMAIN-CONTAINING PROTEIN"/>
    <property type="match status" value="1"/>
</dbReference>
<evidence type="ECO:0000313" key="6">
    <source>
        <dbReference type="Proteomes" id="UP000799538"/>
    </source>
</evidence>
<keyword evidence="6" id="KW-1185">Reference proteome</keyword>
<dbReference type="Proteomes" id="UP000799538">
    <property type="component" value="Unassembled WGS sequence"/>
</dbReference>
<reference evidence="6" key="1">
    <citation type="journal article" date="2020" name="Stud. Mycol.">
        <title>101 Dothideomycetes genomes: A test case for predicting lifestyles and emergence of pathogens.</title>
        <authorList>
            <person name="Haridas S."/>
            <person name="Albert R."/>
            <person name="Binder M."/>
            <person name="Bloem J."/>
            <person name="LaButti K."/>
            <person name="Salamov A."/>
            <person name="Andreopoulos B."/>
            <person name="Baker S."/>
            <person name="Barry K."/>
            <person name="Bills G."/>
            <person name="Bluhm B."/>
            <person name="Cannon C."/>
            <person name="Castanera R."/>
            <person name="Culley D."/>
            <person name="Daum C."/>
            <person name="Ezra D."/>
            <person name="Gonzalez J."/>
            <person name="Henrissat B."/>
            <person name="Kuo A."/>
            <person name="Liang C."/>
            <person name="Lipzen A."/>
            <person name="Lutzoni F."/>
            <person name="Magnuson J."/>
            <person name="Mondo S."/>
            <person name="Nolan M."/>
            <person name="Ohm R."/>
            <person name="Pangilinan J."/>
            <person name="Park H.-J."/>
            <person name="Ramirez L."/>
            <person name="Alfaro M."/>
            <person name="Sun H."/>
            <person name="Tritt A."/>
            <person name="Yoshinaga Y."/>
            <person name="Zwiers L.-H."/>
            <person name="Turgeon B."/>
            <person name="Goodwin S."/>
            <person name="Spatafora J."/>
            <person name="Crous P."/>
            <person name="Grigoriev I."/>
        </authorList>
    </citation>
    <scope>NUCLEOTIDE SEQUENCE [LARGE SCALE GENOMIC DNA]</scope>
    <source>
        <strain evidence="6">CECT 20119</strain>
    </source>
</reference>
<dbReference type="EMBL" id="ML992508">
    <property type="protein sequence ID" value="KAF2222385.1"/>
    <property type="molecule type" value="Genomic_DNA"/>
</dbReference>
<dbReference type="InterPro" id="IPR011057">
    <property type="entry name" value="Mss4-like_sf"/>
</dbReference>
<dbReference type="Gene3D" id="2.170.150.70">
    <property type="match status" value="1"/>
</dbReference>
<dbReference type="PANTHER" id="PTHR28620">
    <property type="entry name" value="CENTROMERE PROTEIN V"/>
    <property type="match status" value="1"/>
</dbReference>
<sequence>MSATSTPMRSTCHCGAITVTVNRLPKYINVCQCTLCRRYGVAWGYYHPDEVKLEKKPNAATKRYIWGDKTASFEFCDHCGCMCYWWPLEPPTDGSKYQMGLNTNNMNPELLKYVDRTWEYAQLRMALGSKELAHSEDLAEYL</sequence>
<evidence type="ECO:0000259" key="4">
    <source>
        <dbReference type="PROSITE" id="PS51891"/>
    </source>
</evidence>
<evidence type="ECO:0000256" key="1">
    <source>
        <dbReference type="ARBA" id="ARBA00005495"/>
    </source>
</evidence>
<dbReference type="InterPro" id="IPR006913">
    <property type="entry name" value="CENP-V/GFA"/>
</dbReference>
<evidence type="ECO:0000256" key="2">
    <source>
        <dbReference type="ARBA" id="ARBA00022723"/>
    </source>
</evidence>
<name>A0A6A6G9H6_9PEZI</name>
<proteinExistence type="inferred from homology"/>
<dbReference type="PROSITE" id="PS51891">
    <property type="entry name" value="CENP_V_GFA"/>
    <property type="match status" value="1"/>
</dbReference>